<sequence length="89" mass="9068">MGVSDSSSELTSKDVTCLDTADTVRLGTGVGTGVVRDAGLGSRNLLGAGLGRGTGLGMAESIAARNLRGWMQMGVLTKLAQLALAFKTR</sequence>
<organism evidence="1 2">
    <name type="scientific">Leptobrachium leishanense</name>
    <name type="common">Leishan spiny toad</name>
    <dbReference type="NCBI Taxonomy" id="445787"/>
    <lineage>
        <taxon>Eukaryota</taxon>
        <taxon>Metazoa</taxon>
        <taxon>Chordata</taxon>
        <taxon>Craniata</taxon>
        <taxon>Vertebrata</taxon>
        <taxon>Euteleostomi</taxon>
        <taxon>Amphibia</taxon>
        <taxon>Batrachia</taxon>
        <taxon>Anura</taxon>
        <taxon>Pelobatoidea</taxon>
        <taxon>Megophryidae</taxon>
        <taxon>Leptobrachium</taxon>
    </lineage>
</organism>
<reference evidence="1" key="1">
    <citation type="submission" date="2025-08" db="UniProtKB">
        <authorList>
            <consortium name="Ensembl"/>
        </authorList>
    </citation>
    <scope>IDENTIFICATION</scope>
</reference>
<dbReference type="AlphaFoldDB" id="A0A8C5LPI2"/>
<proteinExistence type="predicted"/>
<keyword evidence="2" id="KW-1185">Reference proteome</keyword>
<dbReference type="Ensembl" id="ENSLLET00000001399.1">
    <property type="protein sequence ID" value="ENSLLEP00000001334.1"/>
    <property type="gene ID" value="ENSLLEG00000000869.1"/>
</dbReference>
<accession>A0A8C5LPI2</accession>
<name>A0A8C5LPI2_9ANUR</name>
<protein>
    <submittedName>
        <fullName evidence="1">Uncharacterized protein</fullName>
    </submittedName>
</protein>
<reference evidence="1" key="2">
    <citation type="submission" date="2025-09" db="UniProtKB">
        <authorList>
            <consortium name="Ensembl"/>
        </authorList>
    </citation>
    <scope>IDENTIFICATION</scope>
</reference>
<evidence type="ECO:0000313" key="2">
    <source>
        <dbReference type="Proteomes" id="UP000694569"/>
    </source>
</evidence>
<evidence type="ECO:0000313" key="1">
    <source>
        <dbReference type="Ensembl" id="ENSLLEP00000001334.1"/>
    </source>
</evidence>
<dbReference type="Proteomes" id="UP000694569">
    <property type="component" value="Unplaced"/>
</dbReference>